<dbReference type="Pfam" id="PF08281">
    <property type="entry name" value="Sigma70_r4_2"/>
    <property type="match status" value="1"/>
</dbReference>
<feature type="domain" description="RNA polymerase sigma factor 70 region 4 type 2" evidence="7">
    <location>
        <begin position="118"/>
        <end position="164"/>
    </location>
</feature>
<dbReference type="InterPro" id="IPR039425">
    <property type="entry name" value="RNA_pol_sigma-70-like"/>
</dbReference>
<comment type="similarity">
    <text evidence="1">Belongs to the sigma-70 factor family. ECF subfamily.</text>
</comment>
<dbReference type="SUPFAM" id="SSF88659">
    <property type="entry name" value="Sigma3 and sigma4 domains of RNA polymerase sigma factors"/>
    <property type="match status" value="1"/>
</dbReference>
<evidence type="ECO:0000256" key="1">
    <source>
        <dbReference type="ARBA" id="ARBA00010641"/>
    </source>
</evidence>
<evidence type="ECO:0000313" key="8">
    <source>
        <dbReference type="EMBL" id="KMS52472.1"/>
    </source>
</evidence>
<evidence type="ECO:0008006" key="10">
    <source>
        <dbReference type="Google" id="ProtNLM"/>
    </source>
</evidence>
<evidence type="ECO:0000313" key="9">
    <source>
        <dbReference type="Proteomes" id="UP000052232"/>
    </source>
</evidence>
<evidence type="ECO:0000259" key="6">
    <source>
        <dbReference type="Pfam" id="PF04542"/>
    </source>
</evidence>
<dbReference type="InterPro" id="IPR013249">
    <property type="entry name" value="RNA_pol_sigma70_r4_t2"/>
</dbReference>
<feature type="compositionally biased region" description="Basic and acidic residues" evidence="5">
    <location>
        <begin position="186"/>
        <end position="199"/>
    </location>
</feature>
<name>A0A0J7XLB2_9SPHN</name>
<gene>
    <name evidence="8" type="ORF">V473_21695</name>
</gene>
<keyword evidence="3" id="KW-0731">Sigma factor</keyword>
<feature type="domain" description="RNA polymerase sigma-70 region 2" evidence="6">
    <location>
        <begin position="15"/>
        <end position="81"/>
    </location>
</feature>
<evidence type="ECO:0000256" key="5">
    <source>
        <dbReference type="SAM" id="MobiDB-lite"/>
    </source>
</evidence>
<dbReference type="Gene3D" id="1.10.10.10">
    <property type="entry name" value="Winged helix-like DNA-binding domain superfamily/Winged helix DNA-binding domain"/>
    <property type="match status" value="1"/>
</dbReference>
<dbReference type="STRING" id="1420583.V473_21695"/>
<keyword evidence="4" id="KW-0804">Transcription</keyword>
<evidence type="ECO:0000256" key="2">
    <source>
        <dbReference type="ARBA" id="ARBA00023015"/>
    </source>
</evidence>
<dbReference type="GO" id="GO:0006352">
    <property type="term" value="P:DNA-templated transcription initiation"/>
    <property type="evidence" value="ECO:0007669"/>
    <property type="project" value="InterPro"/>
</dbReference>
<dbReference type="PANTHER" id="PTHR43133:SF63">
    <property type="entry name" value="RNA POLYMERASE SIGMA FACTOR FECI-RELATED"/>
    <property type="match status" value="1"/>
</dbReference>
<keyword evidence="9" id="KW-1185">Reference proteome</keyword>
<reference evidence="8 9" key="1">
    <citation type="journal article" date="2015" name="G3 (Bethesda)">
        <title>Insights into Ongoing Evolution of the Hexachlorocyclohexane Catabolic Pathway from Comparative Genomics of Ten Sphingomonadaceae Strains.</title>
        <authorList>
            <person name="Pearce S.L."/>
            <person name="Oakeshott J.G."/>
            <person name="Pandey G."/>
        </authorList>
    </citation>
    <scope>NUCLEOTIDE SEQUENCE [LARGE SCALE GENOMIC DNA]</scope>
    <source>
        <strain evidence="8 9">LL01</strain>
    </source>
</reference>
<dbReference type="EMBL" id="JACT01000006">
    <property type="protein sequence ID" value="KMS52472.1"/>
    <property type="molecule type" value="Genomic_DNA"/>
</dbReference>
<organism evidence="8 9">
    <name type="scientific">Sphingobium cupriresistens LL01</name>
    <dbReference type="NCBI Taxonomy" id="1420583"/>
    <lineage>
        <taxon>Bacteria</taxon>
        <taxon>Pseudomonadati</taxon>
        <taxon>Pseudomonadota</taxon>
        <taxon>Alphaproteobacteria</taxon>
        <taxon>Sphingomonadales</taxon>
        <taxon>Sphingomonadaceae</taxon>
        <taxon>Sphingobium</taxon>
    </lineage>
</organism>
<dbReference type="Proteomes" id="UP000052232">
    <property type="component" value="Unassembled WGS sequence"/>
</dbReference>
<evidence type="ECO:0000256" key="3">
    <source>
        <dbReference type="ARBA" id="ARBA00023082"/>
    </source>
</evidence>
<proteinExistence type="inferred from homology"/>
<dbReference type="InterPro" id="IPR036388">
    <property type="entry name" value="WH-like_DNA-bd_sf"/>
</dbReference>
<accession>A0A0J7XLB2</accession>
<feature type="region of interest" description="Disordered" evidence="5">
    <location>
        <begin position="176"/>
        <end position="199"/>
    </location>
</feature>
<dbReference type="InterPro" id="IPR013325">
    <property type="entry name" value="RNA_pol_sigma_r2"/>
</dbReference>
<dbReference type="GO" id="GO:0016987">
    <property type="term" value="F:sigma factor activity"/>
    <property type="evidence" value="ECO:0007669"/>
    <property type="project" value="UniProtKB-KW"/>
</dbReference>
<comment type="caution">
    <text evidence="8">The sequence shown here is derived from an EMBL/GenBank/DDBJ whole genome shotgun (WGS) entry which is preliminary data.</text>
</comment>
<keyword evidence="2" id="KW-0805">Transcription regulation</keyword>
<dbReference type="NCBIfam" id="TIGR02937">
    <property type="entry name" value="sigma70-ECF"/>
    <property type="match status" value="1"/>
</dbReference>
<dbReference type="InterPro" id="IPR013324">
    <property type="entry name" value="RNA_pol_sigma_r3/r4-like"/>
</dbReference>
<evidence type="ECO:0000259" key="7">
    <source>
        <dbReference type="Pfam" id="PF08281"/>
    </source>
</evidence>
<dbReference type="PATRIC" id="fig|1420583.3.peg.4153"/>
<sequence length="199" mass="22423">MEQCRRMSVGGLRGLFLDLRPALTRYLLVRGLSQDDADDLIQDMYLKIESYQGGPVGEPRAYLYRMTHNLLLDRRRSAARRIRREEEWAAGGTGVVSEVDLRPSAEEALIARERLSVITAALKVLPERTRDIFRRFRIDGQTQKAIAGDLGVSKSAVEKHLYRAYHVVAVAKAGLDAESGDATSEEGERHRDMSSDHDR</sequence>
<dbReference type="Gene3D" id="1.10.1740.10">
    <property type="match status" value="1"/>
</dbReference>
<dbReference type="AlphaFoldDB" id="A0A0J7XLB2"/>
<dbReference type="InterPro" id="IPR007627">
    <property type="entry name" value="RNA_pol_sigma70_r2"/>
</dbReference>
<dbReference type="GO" id="GO:0003677">
    <property type="term" value="F:DNA binding"/>
    <property type="evidence" value="ECO:0007669"/>
    <property type="project" value="InterPro"/>
</dbReference>
<dbReference type="Pfam" id="PF04542">
    <property type="entry name" value="Sigma70_r2"/>
    <property type="match status" value="1"/>
</dbReference>
<protein>
    <recommendedName>
        <fullName evidence="10">RNA polymerase subunit sigma-70</fullName>
    </recommendedName>
</protein>
<evidence type="ECO:0000256" key="4">
    <source>
        <dbReference type="ARBA" id="ARBA00023163"/>
    </source>
</evidence>
<dbReference type="PANTHER" id="PTHR43133">
    <property type="entry name" value="RNA POLYMERASE ECF-TYPE SIGMA FACTO"/>
    <property type="match status" value="1"/>
</dbReference>
<dbReference type="SUPFAM" id="SSF88946">
    <property type="entry name" value="Sigma2 domain of RNA polymerase sigma factors"/>
    <property type="match status" value="1"/>
</dbReference>
<dbReference type="InterPro" id="IPR014284">
    <property type="entry name" value="RNA_pol_sigma-70_dom"/>
</dbReference>